<evidence type="ECO:0000256" key="2">
    <source>
        <dbReference type="RuleBase" id="RU369053"/>
    </source>
</evidence>
<keyword evidence="2" id="KW-0496">Mitochondrion</keyword>
<sequence>IPRWLKHPLFPQSGSGPVLTRPRQGQASPRSRSVVRRIGSTLPLKPCPRATFEVSGRRRDQVIPVGSCCS</sequence>
<evidence type="ECO:0000313" key="4">
    <source>
        <dbReference type="Ensembl" id="ENSFTIP00000000525.1"/>
    </source>
</evidence>
<comment type="subcellular location">
    <subcellularLocation>
        <location evidence="2">Mitochondrion</location>
    </subcellularLocation>
</comment>
<reference evidence="4" key="2">
    <citation type="submission" date="2025-09" db="UniProtKB">
        <authorList>
            <consortium name="Ensembl"/>
        </authorList>
    </citation>
    <scope>IDENTIFICATION</scope>
</reference>
<dbReference type="InterPro" id="IPR007972">
    <property type="entry name" value="Mtfr1"/>
</dbReference>
<dbReference type="GO" id="GO:0005739">
    <property type="term" value="C:mitochondrion"/>
    <property type="evidence" value="ECO:0007669"/>
    <property type="project" value="UniProtKB-SubCell"/>
</dbReference>
<dbReference type="OrthoDB" id="2133332at2759"/>
<organism evidence="4 5">
    <name type="scientific">Falco tinnunculus</name>
    <name type="common">Common kestrel</name>
    <dbReference type="NCBI Taxonomy" id="100819"/>
    <lineage>
        <taxon>Eukaryota</taxon>
        <taxon>Metazoa</taxon>
        <taxon>Chordata</taxon>
        <taxon>Craniata</taxon>
        <taxon>Vertebrata</taxon>
        <taxon>Euteleostomi</taxon>
        <taxon>Archelosauria</taxon>
        <taxon>Archosauria</taxon>
        <taxon>Dinosauria</taxon>
        <taxon>Saurischia</taxon>
        <taxon>Theropoda</taxon>
        <taxon>Coelurosauria</taxon>
        <taxon>Aves</taxon>
        <taxon>Neognathae</taxon>
        <taxon>Neoaves</taxon>
        <taxon>Telluraves</taxon>
        <taxon>Australaves</taxon>
        <taxon>Falconiformes</taxon>
        <taxon>Falconidae</taxon>
        <taxon>Falco</taxon>
    </lineage>
</organism>
<dbReference type="Proteomes" id="UP000694562">
    <property type="component" value="Unplaced"/>
</dbReference>
<feature type="region of interest" description="Disordered" evidence="3">
    <location>
        <begin position="1"/>
        <end position="35"/>
    </location>
</feature>
<reference evidence="4" key="1">
    <citation type="submission" date="2025-08" db="UniProtKB">
        <authorList>
            <consortium name="Ensembl"/>
        </authorList>
    </citation>
    <scope>IDENTIFICATION</scope>
</reference>
<proteinExistence type="inferred from homology"/>
<dbReference type="GO" id="GO:0000266">
    <property type="term" value="P:mitochondrial fission"/>
    <property type="evidence" value="ECO:0007669"/>
    <property type="project" value="UniProtKB-UniRule"/>
</dbReference>
<name>A0A8C4TLR5_FALTI</name>
<dbReference type="GO" id="GO:0009060">
    <property type="term" value="P:aerobic respiration"/>
    <property type="evidence" value="ECO:0007669"/>
    <property type="project" value="UniProtKB-UniRule"/>
</dbReference>
<dbReference type="AlphaFoldDB" id="A0A8C4TLR5"/>
<accession>A0A8C4TLR5</accession>
<evidence type="ECO:0000256" key="1">
    <source>
        <dbReference type="ARBA" id="ARBA00005807"/>
    </source>
</evidence>
<comment type="function">
    <text evidence="2">Plays a role in mitochondrial aerobic respiration. Regulates mitochondrial organization and fission.</text>
</comment>
<protein>
    <recommendedName>
        <fullName evidence="2">Mitochondrial fission regulator</fullName>
    </recommendedName>
</protein>
<dbReference type="Ensembl" id="ENSFTIT00000000551.1">
    <property type="protein sequence ID" value="ENSFTIP00000000525.1"/>
    <property type="gene ID" value="ENSFTIG00000000366.1"/>
</dbReference>
<evidence type="ECO:0000313" key="5">
    <source>
        <dbReference type="Proteomes" id="UP000694562"/>
    </source>
</evidence>
<comment type="similarity">
    <text evidence="1 2">Belongs to the MTFR1 family.</text>
</comment>
<evidence type="ECO:0000256" key="3">
    <source>
        <dbReference type="SAM" id="MobiDB-lite"/>
    </source>
</evidence>
<keyword evidence="5" id="KW-1185">Reference proteome</keyword>
<dbReference type="Pfam" id="PF05308">
    <property type="entry name" value="Mito_fiss_reg"/>
    <property type="match status" value="1"/>
</dbReference>